<evidence type="ECO:0000313" key="4">
    <source>
        <dbReference type="Proteomes" id="UP000015530"/>
    </source>
</evidence>
<name>T0K983_COLGC</name>
<dbReference type="eggNOG" id="ENOG502QQXP">
    <property type="taxonomic scope" value="Eukaryota"/>
</dbReference>
<feature type="signal peptide" evidence="2">
    <location>
        <begin position="1"/>
        <end position="24"/>
    </location>
</feature>
<protein>
    <submittedName>
        <fullName evidence="3">Uncharacterized protein</fullName>
    </submittedName>
</protein>
<proteinExistence type="predicted"/>
<dbReference type="EMBL" id="AMYD01002585">
    <property type="protein sequence ID" value="EQB48569.1"/>
    <property type="molecule type" value="Genomic_DNA"/>
</dbReference>
<dbReference type="Proteomes" id="UP000015530">
    <property type="component" value="Unassembled WGS sequence"/>
</dbReference>
<sequence length="523" mass="53414">MQGLLLRGALVTLCMLLWFRFANSQCILPDDQGIIKQYVLVVDQTPVRLSAAICSNTTITVAGTTVPVTNAPTILLSDFIVENTITYTSTLSPSATFNGPVSTITRGLPQGTALSTIVLGPQASSGVGTEIILEPFPAGQQGPFDPQNAISSSFDPAQSAPGFIPENAFPERVETMTAPWTGTVTSTLVLPPQGTDDIERQIILTPASAPVPGPIIAATSPWTGIMTTTLTIPPLGTDSIALQLVLTPTDGAAPTRGAPAGLFTTLTAIGTEPTTSTVVLPPAGSDTVGTEIIVVPTTVGDDDPDIFPAVYVPTTATGPGTLTTTPTIPPAGTDTTGTLLILDPATTPSPSGDGNDGGSDEGSDDGPLNAFFGPFTTVTAPFTGLAPTTIDLPPSGGDGTGTRVVLTPTPQLRPFNGPVVRVAATVTGTIFTTVTILPALGDGTATAIVINPANTDPGVAPAGILPATPAVIPGGPTGPPDFGVLDPSSVPADPYIRWFGHVYYYIPSWTLRSTRFDGNTCPK</sequence>
<comment type="caution">
    <text evidence="3">The sequence shown here is derived from an EMBL/GenBank/DDBJ whole genome shotgun (WGS) entry which is preliminary data.</text>
</comment>
<feature type="compositionally biased region" description="Low complexity" evidence="1">
    <location>
        <begin position="342"/>
        <end position="353"/>
    </location>
</feature>
<gene>
    <name evidence="3" type="ORF">CGLO_12197</name>
</gene>
<evidence type="ECO:0000313" key="3">
    <source>
        <dbReference type="EMBL" id="EQB48569.1"/>
    </source>
</evidence>
<dbReference type="AlphaFoldDB" id="T0K983"/>
<feature type="chain" id="PRO_5004578779" evidence="2">
    <location>
        <begin position="25"/>
        <end position="523"/>
    </location>
</feature>
<dbReference type="OrthoDB" id="4405280at2759"/>
<evidence type="ECO:0000256" key="2">
    <source>
        <dbReference type="SAM" id="SignalP"/>
    </source>
</evidence>
<reference evidence="4" key="1">
    <citation type="journal article" date="2013" name="Mol. Plant Microbe Interact.">
        <title>Global aspects of pacC regulation of pathogenicity genes in Colletotrichum gloeosporioides as revealed by transcriptome analysis.</title>
        <authorList>
            <person name="Alkan N."/>
            <person name="Meng X."/>
            <person name="Friedlander G."/>
            <person name="Reuveni E."/>
            <person name="Sukno S."/>
            <person name="Sherman A."/>
            <person name="Thon M."/>
            <person name="Fluhr R."/>
            <person name="Prusky D."/>
        </authorList>
    </citation>
    <scope>NUCLEOTIDE SEQUENCE [LARGE SCALE GENOMIC DNA]</scope>
    <source>
        <strain evidence="4">Cg-14</strain>
    </source>
</reference>
<dbReference type="HOGENOM" id="CLU_487453_0_0_1"/>
<organism evidence="3 4">
    <name type="scientific">Colletotrichum gloeosporioides (strain Cg-14)</name>
    <name type="common">Anthracnose fungus</name>
    <name type="synonym">Glomerella cingulata</name>
    <dbReference type="NCBI Taxonomy" id="1237896"/>
    <lineage>
        <taxon>Eukaryota</taxon>
        <taxon>Fungi</taxon>
        <taxon>Dikarya</taxon>
        <taxon>Ascomycota</taxon>
        <taxon>Pezizomycotina</taxon>
        <taxon>Sordariomycetes</taxon>
        <taxon>Hypocreomycetidae</taxon>
        <taxon>Glomerellales</taxon>
        <taxon>Glomerellaceae</taxon>
        <taxon>Colletotrichum</taxon>
        <taxon>Colletotrichum gloeosporioides species complex</taxon>
    </lineage>
</organism>
<keyword evidence="2" id="KW-0732">Signal</keyword>
<evidence type="ECO:0000256" key="1">
    <source>
        <dbReference type="SAM" id="MobiDB-lite"/>
    </source>
</evidence>
<feature type="region of interest" description="Disordered" evidence="1">
    <location>
        <begin position="342"/>
        <end position="371"/>
    </location>
</feature>
<accession>T0K983</accession>